<dbReference type="InterPro" id="IPR029069">
    <property type="entry name" value="HotDog_dom_sf"/>
</dbReference>
<dbReference type="CDD" id="cd03443">
    <property type="entry name" value="PaaI_thioesterase"/>
    <property type="match status" value="1"/>
</dbReference>
<sequence>MNYEKLRQFRNSHNNFAEFLGLEITEIGPGYARAKMPVRKEFRNPIGSVHGGCIFTIADAAGCSAASSYGYHITTISNNLNFLNPGINTNILYATTREIKRGKRILVYDVSVTDENDILLAEGIFSFMSLNKPIEL</sequence>
<dbReference type="AlphaFoldDB" id="A0A927WBI8"/>
<dbReference type="GO" id="GO:0016289">
    <property type="term" value="F:acyl-CoA hydrolase activity"/>
    <property type="evidence" value="ECO:0007669"/>
    <property type="project" value="TreeGrafter"/>
</dbReference>
<dbReference type="InterPro" id="IPR052723">
    <property type="entry name" value="Acyl-CoA_thioesterase_PaaI"/>
</dbReference>
<dbReference type="NCBIfam" id="TIGR01443">
    <property type="entry name" value="intein_Cterm"/>
    <property type="match status" value="1"/>
</dbReference>
<dbReference type="SUPFAM" id="SSF54637">
    <property type="entry name" value="Thioesterase/thiol ester dehydrase-isomerase"/>
    <property type="match status" value="1"/>
</dbReference>
<accession>A0A927WBI8</accession>
<gene>
    <name evidence="3" type="ORF">E7215_16740</name>
</gene>
<dbReference type="InterPro" id="IPR003736">
    <property type="entry name" value="PAAI_dom"/>
</dbReference>
<dbReference type="Gene3D" id="3.10.129.10">
    <property type="entry name" value="Hotdog Thioesterase"/>
    <property type="match status" value="1"/>
</dbReference>
<proteinExistence type="predicted"/>
<evidence type="ECO:0000313" key="4">
    <source>
        <dbReference type="Proteomes" id="UP000768462"/>
    </source>
</evidence>
<evidence type="ECO:0000256" key="1">
    <source>
        <dbReference type="ARBA" id="ARBA00022801"/>
    </source>
</evidence>
<comment type="caution">
    <text evidence="3">The sequence shown here is derived from an EMBL/GenBank/DDBJ whole genome shotgun (WGS) entry which is preliminary data.</text>
</comment>
<evidence type="ECO:0000313" key="3">
    <source>
        <dbReference type="EMBL" id="MBE6061789.1"/>
    </source>
</evidence>
<reference evidence="3" key="1">
    <citation type="submission" date="2019-04" db="EMBL/GenBank/DDBJ databases">
        <title>Evolution of Biomass-Degrading Anaerobic Consortia Revealed by Metagenomics.</title>
        <authorList>
            <person name="Peng X."/>
        </authorList>
    </citation>
    <scope>NUCLEOTIDE SEQUENCE</scope>
    <source>
        <strain evidence="3">SIG254</strain>
    </source>
</reference>
<evidence type="ECO:0000259" key="2">
    <source>
        <dbReference type="Pfam" id="PF03061"/>
    </source>
</evidence>
<name>A0A927WBI8_9CLOT</name>
<keyword evidence="1" id="KW-0378">Hydrolase</keyword>
<protein>
    <submittedName>
        <fullName evidence="3">PaaI family thioesterase</fullName>
    </submittedName>
</protein>
<organism evidence="3 4">
    <name type="scientific">Clostridium sulfidigenes</name>
    <dbReference type="NCBI Taxonomy" id="318464"/>
    <lineage>
        <taxon>Bacteria</taxon>
        <taxon>Bacillati</taxon>
        <taxon>Bacillota</taxon>
        <taxon>Clostridia</taxon>
        <taxon>Eubacteriales</taxon>
        <taxon>Clostridiaceae</taxon>
        <taxon>Clostridium</taxon>
    </lineage>
</organism>
<dbReference type="InterPro" id="IPR006683">
    <property type="entry name" value="Thioestr_dom"/>
</dbReference>
<dbReference type="Pfam" id="PF03061">
    <property type="entry name" value="4HBT"/>
    <property type="match status" value="1"/>
</dbReference>
<dbReference type="EMBL" id="SVCM01000196">
    <property type="protein sequence ID" value="MBE6061789.1"/>
    <property type="molecule type" value="Genomic_DNA"/>
</dbReference>
<dbReference type="NCBIfam" id="TIGR00369">
    <property type="entry name" value="unchar_dom_1"/>
    <property type="match status" value="1"/>
</dbReference>
<dbReference type="PANTHER" id="PTHR42856:SF1">
    <property type="entry name" value="ACYL-COENZYME A THIOESTERASE PAAI"/>
    <property type="match status" value="1"/>
</dbReference>
<dbReference type="Proteomes" id="UP000768462">
    <property type="component" value="Unassembled WGS sequence"/>
</dbReference>
<dbReference type="PANTHER" id="PTHR42856">
    <property type="entry name" value="ACYL-COENZYME A THIOESTERASE PAAI"/>
    <property type="match status" value="1"/>
</dbReference>
<feature type="domain" description="Thioesterase" evidence="2">
    <location>
        <begin position="47"/>
        <end position="119"/>
    </location>
</feature>
<dbReference type="InterPro" id="IPR030934">
    <property type="entry name" value="Intein_C"/>
</dbReference>